<name>A0A1V2LJ24_PICKU</name>
<comment type="caution">
    <text evidence="1">The sequence shown here is derived from an EMBL/GenBank/DDBJ whole genome shotgun (WGS) entry which is preliminary data.</text>
</comment>
<accession>A0A1V2LJ24</accession>
<evidence type="ECO:0000313" key="1">
    <source>
        <dbReference type="EMBL" id="ONH72546.1"/>
    </source>
</evidence>
<proteinExistence type="predicted"/>
<sequence>MQIHMFMVIWYVR</sequence>
<gene>
    <name evidence="1" type="ORF">BOH78_3713</name>
</gene>
<organism evidence="1 2">
    <name type="scientific">Pichia kudriavzevii</name>
    <name type="common">Yeast</name>
    <name type="synonym">Issatchenkia orientalis</name>
    <dbReference type="NCBI Taxonomy" id="4909"/>
    <lineage>
        <taxon>Eukaryota</taxon>
        <taxon>Fungi</taxon>
        <taxon>Dikarya</taxon>
        <taxon>Ascomycota</taxon>
        <taxon>Saccharomycotina</taxon>
        <taxon>Pichiomycetes</taxon>
        <taxon>Pichiales</taxon>
        <taxon>Pichiaceae</taxon>
        <taxon>Pichia</taxon>
    </lineage>
</organism>
<dbReference type="Proteomes" id="UP000189274">
    <property type="component" value="Unassembled WGS sequence"/>
</dbReference>
<protein>
    <submittedName>
        <fullName evidence="1">Uncharacterized protein</fullName>
    </submittedName>
</protein>
<dbReference type="EMBL" id="MQVM01000020">
    <property type="protein sequence ID" value="ONH72546.1"/>
    <property type="molecule type" value="Genomic_DNA"/>
</dbReference>
<evidence type="ECO:0000313" key="2">
    <source>
        <dbReference type="Proteomes" id="UP000189274"/>
    </source>
</evidence>
<reference evidence="2" key="1">
    <citation type="journal article" date="2017" name="Genome Announc.">
        <title>Genome sequences of Cyberlindnera fabianii 65, Pichia kudriavzevii 129, and Saccharomyces cerevisiae 131 isolated from fermented masau fruits in Zimbabwe.</title>
        <authorList>
            <person name="van Rijswijck I.M.H."/>
            <person name="Derks M.F.L."/>
            <person name="Abee T."/>
            <person name="de Ridder D."/>
            <person name="Smid E.J."/>
        </authorList>
    </citation>
    <scope>NUCLEOTIDE SEQUENCE [LARGE SCALE GENOMIC DNA]</scope>
    <source>
        <strain evidence="2">129</strain>
    </source>
</reference>